<dbReference type="GeneID" id="130502823"/>
<dbReference type="GO" id="GO:0000054">
    <property type="term" value="P:ribosomal subunit export from nucleus"/>
    <property type="evidence" value="ECO:0007669"/>
    <property type="project" value="TreeGrafter"/>
</dbReference>
<keyword evidence="1" id="KW-0547">Nucleotide-binding</keyword>
<evidence type="ECO:0000313" key="3">
    <source>
        <dbReference type="Proteomes" id="UP000504610"/>
    </source>
</evidence>
<reference evidence="3" key="1">
    <citation type="journal article" date="2019" name="Database">
        <title>The radish genome database (RadishGD): an integrated information resource for radish genomics.</title>
        <authorList>
            <person name="Yu H.J."/>
            <person name="Baek S."/>
            <person name="Lee Y.J."/>
            <person name="Cho A."/>
            <person name="Mun J.H."/>
        </authorList>
    </citation>
    <scope>NUCLEOTIDE SEQUENCE [LARGE SCALE GENOMIC DNA]</scope>
    <source>
        <strain evidence="3">cv. WK10039</strain>
    </source>
</reference>
<dbReference type="GO" id="GO:0003924">
    <property type="term" value="F:GTPase activity"/>
    <property type="evidence" value="ECO:0007669"/>
    <property type="project" value="InterPro"/>
</dbReference>
<dbReference type="GO" id="GO:0005737">
    <property type="term" value="C:cytoplasm"/>
    <property type="evidence" value="ECO:0007669"/>
    <property type="project" value="TreeGrafter"/>
</dbReference>
<accession>A0A9W3CPU8</accession>
<dbReference type="Gene3D" id="3.40.50.300">
    <property type="entry name" value="P-loop containing nucleotide triphosphate hydrolases"/>
    <property type="match status" value="1"/>
</dbReference>
<dbReference type="GO" id="GO:0006606">
    <property type="term" value="P:protein import into nucleus"/>
    <property type="evidence" value="ECO:0007669"/>
    <property type="project" value="TreeGrafter"/>
</dbReference>
<name>A0A9W3CPU8_RAPSA</name>
<evidence type="ECO:0000313" key="4">
    <source>
        <dbReference type="RefSeq" id="XP_056853542.1"/>
    </source>
</evidence>
<dbReference type="KEGG" id="rsz:130502823"/>
<dbReference type="InterPro" id="IPR002041">
    <property type="entry name" value="Ran_GTPase"/>
</dbReference>
<dbReference type="RefSeq" id="XP_056853542.1">
    <property type="nucleotide sequence ID" value="XM_056997562.1"/>
</dbReference>
<keyword evidence="2" id="KW-0342">GTP-binding</keyword>
<organism evidence="3 4">
    <name type="scientific">Raphanus sativus</name>
    <name type="common">Radish</name>
    <name type="synonym">Raphanus raphanistrum var. sativus</name>
    <dbReference type="NCBI Taxonomy" id="3726"/>
    <lineage>
        <taxon>Eukaryota</taxon>
        <taxon>Viridiplantae</taxon>
        <taxon>Streptophyta</taxon>
        <taxon>Embryophyta</taxon>
        <taxon>Tracheophyta</taxon>
        <taxon>Spermatophyta</taxon>
        <taxon>Magnoliopsida</taxon>
        <taxon>eudicotyledons</taxon>
        <taxon>Gunneridae</taxon>
        <taxon>Pentapetalae</taxon>
        <taxon>rosids</taxon>
        <taxon>malvids</taxon>
        <taxon>Brassicales</taxon>
        <taxon>Brassicaceae</taxon>
        <taxon>Brassiceae</taxon>
        <taxon>Raphanus</taxon>
    </lineage>
</organism>
<dbReference type="GO" id="GO:0005634">
    <property type="term" value="C:nucleus"/>
    <property type="evidence" value="ECO:0007669"/>
    <property type="project" value="TreeGrafter"/>
</dbReference>
<dbReference type="AlphaFoldDB" id="A0A9W3CPU8"/>
<dbReference type="Proteomes" id="UP000504610">
    <property type="component" value="Chromosome 2"/>
</dbReference>
<keyword evidence="3" id="KW-1185">Reference proteome</keyword>
<protein>
    <submittedName>
        <fullName evidence="4">Uncharacterized protein LOC130502823</fullName>
    </submittedName>
</protein>
<sequence length="151" mass="16854">MEAKRSLFLRLKCSESPRLASCVRLGRGNSYGHVSHGKRSEVFCLFSSSLSLFSSSLVDINNGDRLVLLARWWAEDGIGLPEQILDLCRMCENIPIVLCGNKVDVKNRQVKAKQVTFHGKKNLQLLNSVVGHLLHPVSCFPVVLFQWCGVS</sequence>
<evidence type="ECO:0000256" key="2">
    <source>
        <dbReference type="ARBA" id="ARBA00023134"/>
    </source>
</evidence>
<dbReference type="InterPro" id="IPR027417">
    <property type="entry name" value="P-loop_NTPase"/>
</dbReference>
<dbReference type="SUPFAM" id="SSF52540">
    <property type="entry name" value="P-loop containing nucleoside triphosphate hydrolases"/>
    <property type="match status" value="1"/>
</dbReference>
<proteinExistence type="predicted"/>
<dbReference type="GO" id="GO:0005525">
    <property type="term" value="F:GTP binding"/>
    <property type="evidence" value="ECO:0007669"/>
    <property type="project" value="UniProtKB-KW"/>
</dbReference>
<gene>
    <name evidence="4" type="primary">LOC130502823</name>
</gene>
<dbReference type="PANTHER" id="PTHR24071">
    <property type="entry name" value="RAN GTPASE"/>
    <property type="match status" value="1"/>
</dbReference>
<dbReference type="PANTHER" id="PTHR24071:SF33">
    <property type="entry name" value="GTP-BINDING NUCLEAR PROTEIN RAN-1"/>
    <property type="match status" value="1"/>
</dbReference>
<reference evidence="4" key="2">
    <citation type="submission" date="2025-08" db="UniProtKB">
        <authorList>
            <consortium name="RefSeq"/>
        </authorList>
    </citation>
    <scope>IDENTIFICATION</scope>
    <source>
        <tissue evidence="4">Leaf</tissue>
    </source>
</reference>
<evidence type="ECO:0000256" key="1">
    <source>
        <dbReference type="ARBA" id="ARBA00022741"/>
    </source>
</evidence>